<feature type="transmembrane region" description="Helical" evidence="7">
    <location>
        <begin position="31"/>
        <end position="58"/>
    </location>
</feature>
<dbReference type="InterPro" id="IPR051393">
    <property type="entry name" value="ABC_transporter_permease"/>
</dbReference>
<evidence type="ECO:0000313" key="10">
    <source>
        <dbReference type="Proteomes" id="UP000650466"/>
    </source>
</evidence>
<feature type="transmembrane region" description="Helical" evidence="7">
    <location>
        <begin position="138"/>
        <end position="160"/>
    </location>
</feature>
<evidence type="ECO:0000256" key="6">
    <source>
        <dbReference type="ARBA" id="ARBA00023136"/>
    </source>
</evidence>
<comment type="subcellular location">
    <subcellularLocation>
        <location evidence="1 7">Cell membrane</location>
        <topology evidence="1 7">Multi-pass membrane protein</topology>
    </subcellularLocation>
</comment>
<dbReference type="AlphaFoldDB" id="A0A926KRA3"/>
<feature type="transmembrane region" description="Helical" evidence="7">
    <location>
        <begin position="97"/>
        <end position="118"/>
    </location>
</feature>
<organism evidence="9 10">
    <name type="scientific">Paenibacillus sedimenti</name>
    <dbReference type="NCBI Taxonomy" id="2770274"/>
    <lineage>
        <taxon>Bacteria</taxon>
        <taxon>Bacillati</taxon>
        <taxon>Bacillota</taxon>
        <taxon>Bacilli</taxon>
        <taxon>Bacillales</taxon>
        <taxon>Paenibacillaceae</taxon>
        <taxon>Paenibacillus</taxon>
    </lineage>
</organism>
<dbReference type="SUPFAM" id="SSF161098">
    <property type="entry name" value="MetI-like"/>
    <property type="match status" value="1"/>
</dbReference>
<evidence type="ECO:0000259" key="8">
    <source>
        <dbReference type="PROSITE" id="PS50928"/>
    </source>
</evidence>
<reference evidence="9" key="1">
    <citation type="submission" date="2020-09" db="EMBL/GenBank/DDBJ databases">
        <title>Draft Genome Sequence of Paenibacillus sp. WST5.</title>
        <authorList>
            <person name="Bao Z."/>
        </authorList>
    </citation>
    <scope>NUCLEOTIDE SEQUENCE</scope>
    <source>
        <strain evidence="9">WST5</strain>
    </source>
</reference>
<feature type="domain" description="ABC transmembrane type-1" evidence="8">
    <location>
        <begin position="93"/>
        <end position="310"/>
    </location>
</feature>
<keyword evidence="2 7" id="KW-0813">Transport</keyword>
<keyword evidence="6 7" id="KW-0472">Membrane</keyword>
<evidence type="ECO:0000256" key="2">
    <source>
        <dbReference type="ARBA" id="ARBA00022448"/>
    </source>
</evidence>
<dbReference type="InterPro" id="IPR035906">
    <property type="entry name" value="MetI-like_sf"/>
</dbReference>
<dbReference type="Pfam" id="PF00528">
    <property type="entry name" value="BPD_transp_1"/>
    <property type="match status" value="1"/>
</dbReference>
<dbReference type="PANTHER" id="PTHR30193">
    <property type="entry name" value="ABC TRANSPORTER PERMEASE PROTEIN"/>
    <property type="match status" value="1"/>
</dbReference>
<sequence length="324" mass="36894">MSEATLSNALSKQAQLKVKKRFFSDFRAHKTYYFMLIPMIIFFVVFAYLPMFGLYYAFVDFDFSKGIFSPFVGLKNFEFLFHGGLDSIIWKITKNTLLYNLAFIVLNNVFQISVAILLRELTYKKFVKTTQTLMFMPYFVSMVIVGSIVYNLFNFNYGVINSAFIAMGFEKFDFYASPEAWPFIIVAIEIWKGLGYGSVIYLASIMGMDESIYEAAYVDGASKWQRILHITLPLLKPTVIVLVLFSLGGIMRGQFDLFWNVIGQNGLLLNATDIIDTYVYRSLTVNFSLGLGTAAGLYQSVFGLVVILTVNTIVRKVDKENSLF</sequence>
<feature type="transmembrane region" description="Helical" evidence="7">
    <location>
        <begin position="180"/>
        <end position="206"/>
    </location>
</feature>
<feature type="transmembrane region" description="Helical" evidence="7">
    <location>
        <begin position="296"/>
        <end position="314"/>
    </location>
</feature>
<keyword evidence="10" id="KW-1185">Reference proteome</keyword>
<evidence type="ECO:0000256" key="3">
    <source>
        <dbReference type="ARBA" id="ARBA00022475"/>
    </source>
</evidence>
<proteinExistence type="inferred from homology"/>
<name>A0A926KRA3_9BACL</name>
<dbReference type="Proteomes" id="UP000650466">
    <property type="component" value="Unassembled WGS sequence"/>
</dbReference>
<evidence type="ECO:0000256" key="7">
    <source>
        <dbReference type="RuleBase" id="RU363032"/>
    </source>
</evidence>
<dbReference type="PROSITE" id="PS50928">
    <property type="entry name" value="ABC_TM1"/>
    <property type="match status" value="1"/>
</dbReference>
<comment type="caution">
    <text evidence="9">The sequence shown here is derived from an EMBL/GenBank/DDBJ whole genome shotgun (WGS) entry which is preliminary data.</text>
</comment>
<protein>
    <submittedName>
        <fullName evidence="9">Sugar ABC transporter permease</fullName>
    </submittedName>
</protein>
<dbReference type="CDD" id="cd06261">
    <property type="entry name" value="TM_PBP2"/>
    <property type="match status" value="1"/>
</dbReference>
<keyword evidence="5 7" id="KW-1133">Transmembrane helix</keyword>
<gene>
    <name evidence="9" type="ORF">ICC18_17165</name>
</gene>
<evidence type="ECO:0000256" key="1">
    <source>
        <dbReference type="ARBA" id="ARBA00004651"/>
    </source>
</evidence>
<dbReference type="Gene3D" id="1.10.3720.10">
    <property type="entry name" value="MetI-like"/>
    <property type="match status" value="1"/>
</dbReference>
<dbReference type="RefSeq" id="WP_188175641.1">
    <property type="nucleotide sequence ID" value="NZ_JACVVD010000005.1"/>
</dbReference>
<comment type="similarity">
    <text evidence="7">Belongs to the binding-protein-dependent transport system permease family.</text>
</comment>
<evidence type="ECO:0000256" key="5">
    <source>
        <dbReference type="ARBA" id="ARBA00022989"/>
    </source>
</evidence>
<dbReference type="InterPro" id="IPR000515">
    <property type="entry name" value="MetI-like"/>
</dbReference>
<dbReference type="GO" id="GO:0005886">
    <property type="term" value="C:plasma membrane"/>
    <property type="evidence" value="ECO:0007669"/>
    <property type="project" value="UniProtKB-SubCell"/>
</dbReference>
<feature type="transmembrane region" description="Helical" evidence="7">
    <location>
        <begin position="227"/>
        <end position="251"/>
    </location>
</feature>
<dbReference type="GO" id="GO:0055085">
    <property type="term" value="P:transmembrane transport"/>
    <property type="evidence" value="ECO:0007669"/>
    <property type="project" value="InterPro"/>
</dbReference>
<accession>A0A926KRA3</accession>
<keyword evidence="3" id="KW-1003">Cell membrane</keyword>
<dbReference type="EMBL" id="JACVVD010000005">
    <property type="protein sequence ID" value="MBD0381858.1"/>
    <property type="molecule type" value="Genomic_DNA"/>
</dbReference>
<keyword evidence="4 7" id="KW-0812">Transmembrane</keyword>
<evidence type="ECO:0000313" key="9">
    <source>
        <dbReference type="EMBL" id="MBD0381858.1"/>
    </source>
</evidence>
<evidence type="ECO:0000256" key="4">
    <source>
        <dbReference type="ARBA" id="ARBA00022692"/>
    </source>
</evidence>
<dbReference type="PANTHER" id="PTHR30193:SF44">
    <property type="entry name" value="LACTOSE TRANSPORT SYSTEM PERMEASE PROTEIN LACF"/>
    <property type="match status" value="1"/>
</dbReference>